<organism evidence="1">
    <name type="scientific">Athelia psychrophila</name>
    <dbReference type="NCBI Taxonomy" id="1759441"/>
    <lineage>
        <taxon>Eukaryota</taxon>
        <taxon>Fungi</taxon>
        <taxon>Dikarya</taxon>
        <taxon>Basidiomycota</taxon>
        <taxon>Agaricomycotina</taxon>
        <taxon>Agaricomycetes</taxon>
        <taxon>Agaricomycetidae</taxon>
        <taxon>Atheliales</taxon>
        <taxon>Atheliaceae</taxon>
        <taxon>Athelia</taxon>
    </lineage>
</organism>
<name>A0A166B4R5_9AGAM</name>
<sequence length="164" mass="18010">MDEIANAVKSQMDQDAAICDLAGSLQEIVGVANICPALARIEDTDDAITEIRRAALEGVLLIAEYVGTTSLAGRTAKHQLSDMSDRITQCQKRYTDLGGKFDRRVRMSVFVPMISSSQRVLRFCDGRPPGMKDARRHDASMPIALKCTPASTRAHPLRLPLRGR</sequence>
<dbReference type="AlphaFoldDB" id="A0A166B4R5"/>
<gene>
    <name evidence="1" type="ORF">FIBSPDRAFT_166008</name>
</gene>
<reference evidence="1" key="1">
    <citation type="journal article" date="2016" name="Mol. Biol. Evol.">
        <title>Comparative Genomics of Early-Diverging Mushroom-Forming Fungi Provides Insights into the Origins of Lignocellulose Decay Capabilities.</title>
        <authorList>
            <person name="Nagy L.G."/>
            <person name="Riley R."/>
            <person name="Tritt A."/>
            <person name="Adam C."/>
            <person name="Daum C."/>
            <person name="Floudas D."/>
            <person name="Sun H."/>
            <person name="Yadav J.S."/>
            <person name="Pangilinan J."/>
            <person name="Larsson K.H."/>
            <person name="Matsuura K."/>
            <person name="Barry K."/>
            <person name="Labutti K."/>
            <person name="Kuo R."/>
            <person name="Ohm R.A."/>
            <person name="Bhattacharya S.S."/>
            <person name="Shirouzu T."/>
            <person name="Yoshinaga Y."/>
            <person name="Martin F.M."/>
            <person name="Grigoriev I.V."/>
            <person name="Hibbett D.S."/>
        </authorList>
    </citation>
    <scope>NUCLEOTIDE SEQUENCE [LARGE SCALE GENOMIC DNA]</scope>
    <source>
        <strain evidence="1">CBS 109695</strain>
    </source>
</reference>
<dbReference type="OrthoDB" id="7464126at2759"/>
<evidence type="ECO:0000313" key="1">
    <source>
        <dbReference type="EMBL" id="KZP12276.1"/>
    </source>
</evidence>
<accession>A0A166B4R5</accession>
<dbReference type="EMBL" id="KV417650">
    <property type="protein sequence ID" value="KZP12276.1"/>
    <property type="molecule type" value="Genomic_DNA"/>
</dbReference>
<protein>
    <submittedName>
        <fullName evidence="1">Uncharacterized protein</fullName>
    </submittedName>
</protein>
<proteinExistence type="predicted"/>